<accession>A0A8S3WH21</accession>
<dbReference type="EMBL" id="CAJQZP010000366">
    <property type="protein sequence ID" value="CAG4958290.1"/>
    <property type="molecule type" value="Genomic_DNA"/>
</dbReference>
<protein>
    <submittedName>
        <fullName evidence="1">(apollo) hypothetical protein</fullName>
    </submittedName>
</protein>
<dbReference type="Proteomes" id="UP000691718">
    <property type="component" value="Unassembled WGS sequence"/>
</dbReference>
<keyword evidence="2" id="KW-1185">Reference proteome</keyword>
<comment type="caution">
    <text evidence="1">The sequence shown here is derived from an EMBL/GenBank/DDBJ whole genome shotgun (WGS) entry which is preliminary data.</text>
</comment>
<gene>
    <name evidence="1" type="ORF">PAPOLLO_LOCUS5912</name>
</gene>
<proteinExistence type="predicted"/>
<organism evidence="1 2">
    <name type="scientific">Parnassius apollo</name>
    <name type="common">Apollo butterfly</name>
    <name type="synonym">Papilio apollo</name>
    <dbReference type="NCBI Taxonomy" id="110799"/>
    <lineage>
        <taxon>Eukaryota</taxon>
        <taxon>Metazoa</taxon>
        <taxon>Ecdysozoa</taxon>
        <taxon>Arthropoda</taxon>
        <taxon>Hexapoda</taxon>
        <taxon>Insecta</taxon>
        <taxon>Pterygota</taxon>
        <taxon>Neoptera</taxon>
        <taxon>Endopterygota</taxon>
        <taxon>Lepidoptera</taxon>
        <taxon>Glossata</taxon>
        <taxon>Ditrysia</taxon>
        <taxon>Papilionoidea</taxon>
        <taxon>Papilionidae</taxon>
        <taxon>Parnassiinae</taxon>
        <taxon>Parnassini</taxon>
        <taxon>Parnassius</taxon>
        <taxon>Parnassius</taxon>
    </lineage>
</organism>
<dbReference type="OrthoDB" id="411871at2759"/>
<sequence length="299" mass="34110">MVILKGISKDVPADDLTKIIRQENEEINEIISDDGEGLKLRFKRDNKNNNLYNVVLLVDPKVYSKMLTMDRISIDYQRVHVASFSPFFQCHRCLQFGHTKLSATSTDVRMHNMRFFSPAFMAGNYDIALISEPYIDSGEQVKSTFGIDTYQFFTSNKIKVCILAKPGCGSILGLSQYSTSNFYAIKITFGQTAHTHDTVINILEHDISTLNVDDLELIINELTNVIHSACRASMHVESRGTKPKAPWWTEELETLKQEVVDLHYQLHADKRQGMPLEHILETRKQKKGTIRQQDARGVD</sequence>
<reference evidence="1" key="1">
    <citation type="submission" date="2021-04" db="EMBL/GenBank/DDBJ databases">
        <authorList>
            <person name="Tunstrom K."/>
        </authorList>
    </citation>
    <scope>NUCLEOTIDE SEQUENCE</scope>
</reference>
<evidence type="ECO:0000313" key="1">
    <source>
        <dbReference type="EMBL" id="CAG4958290.1"/>
    </source>
</evidence>
<dbReference type="AlphaFoldDB" id="A0A8S3WH21"/>
<name>A0A8S3WH21_PARAO</name>
<evidence type="ECO:0000313" key="2">
    <source>
        <dbReference type="Proteomes" id="UP000691718"/>
    </source>
</evidence>